<comment type="caution">
    <text evidence="1">The sequence shown here is derived from an EMBL/GenBank/DDBJ whole genome shotgun (WGS) entry which is preliminary data.</text>
</comment>
<accession>A0AB73T9L9</accession>
<name>A0AB73T9L9_9FIRM</name>
<sequence>MSVVSSLILAGLMVSAAILPYLVPEELLCGRNFERYIIGVYKKECSDGHYTTRGYGKCSFYTAQLQSRVRELYKVLDTFSTVGENQILNLDKCNGEAELGQKVMNLVISDLEHFLLE</sequence>
<reference evidence="1 2" key="1">
    <citation type="submission" date="2018-05" db="EMBL/GenBank/DDBJ databases">
        <authorList>
            <person name="Goeker M."/>
            <person name="Huntemann M."/>
            <person name="Clum A."/>
            <person name="Pillay M."/>
            <person name="Palaniappan K."/>
            <person name="Varghese N."/>
            <person name="Mikhailova N."/>
            <person name="Stamatis D."/>
            <person name="Reddy T."/>
            <person name="Daum C."/>
            <person name="Shapiro N."/>
            <person name="Ivanova N."/>
            <person name="Kyrpides N."/>
            <person name="Woyke T."/>
        </authorList>
    </citation>
    <scope>NUCLEOTIDE SEQUENCE [LARGE SCALE GENOMIC DNA]</scope>
    <source>
        <strain evidence="1 2">DSM 26524</strain>
    </source>
</reference>
<organism evidence="1 2">
    <name type="scientific">Murimonas intestini</name>
    <dbReference type="NCBI Taxonomy" id="1337051"/>
    <lineage>
        <taxon>Bacteria</taxon>
        <taxon>Bacillati</taxon>
        <taxon>Bacillota</taxon>
        <taxon>Clostridia</taxon>
        <taxon>Lachnospirales</taxon>
        <taxon>Lachnospiraceae</taxon>
        <taxon>Murimonas</taxon>
    </lineage>
</organism>
<gene>
    <name evidence="1" type="ORF">C7383_101180</name>
</gene>
<evidence type="ECO:0000313" key="1">
    <source>
        <dbReference type="EMBL" id="PWJ78811.1"/>
    </source>
</evidence>
<proteinExistence type="predicted"/>
<dbReference type="Proteomes" id="UP000245412">
    <property type="component" value="Unassembled WGS sequence"/>
</dbReference>
<keyword evidence="2" id="KW-1185">Reference proteome</keyword>
<evidence type="ECO:0000313" key="2">
    <source>
        <dbReference type="Proteomes" id="UP000245412"/>
    </source>
</evidence>
<protein>
    <submittedName>
        <fullName evidence="1">Uncharacterized protein</fullName>
    </submittedName>
</protein>
<dbReference type="RefSeq" id="WP_109624255.1">
    <property type="nucleotide sequence ID" value="NZ_JANKBI010000001.1"/>
</dbReference>
<dbReference type="AlphaFoldDB" id="A0AB73T9L9"/>
<dbReference type="EMBL" id="QGGY01000001">
    <property type="protein sequence ID" value="PWJ78811.1"/>
    <property type="molecule type" value="Genomic_DNA"/>
</dbReference>